<dbReference type="PANTHER" id="PTHR12993:SF26">
    <property type="entry name" value="1D-MYO-INOSITOL 2-ACETAMIDO-2-DEOXY-ALPHA-D-GLUCOPYRANOSIDE DEACETYLASE"/>
    <property type="match status" value="1"/>
</dbReference>
<dbReference type="Gene3D" id="3.40.50.10320">
    <property type="entry name" value="LmbE-like"/>
    <property type="match status" value="1"/>
</dbReference>
<proteinExistence type="predicted"/>
<protein>
    <recommendedName>
        <fullName evidence="2">GlcNAc-PI de-N-acetylase</fullName>
    </recommendedName>
</protein>
<dbReference type="EMBL" id="UINC01004101">
    <property type="protein sequence ID" value="SVA11793.1"/>
    <property type="molecule type" value="Genomic_DNA"/>
</dbReference>
<gene>
    <name evidence="1" type="ORF">METZ01_LOCUS64647</name>
</gene>
<dbReference type="InterPro" id="IPR024078">
    <property type="entry name" value="LmbE-like_dom_sf"/>
</dbReference>
<name>A0A381TCZ9_9ZZZZ</name>
<dbReference type="PANTHER" id="PTHR12993">
    <property type="entry name" value="N-ACETYLGLUCOSAMINYL-PHOSPHATIDYLINOSITOL DE-N-ACETYLASE-RELATED"/>
    <property type="match status" value="1"/>
</dbReference>
<reference evidence="1" key="1">
    <citation type="submission" date="2018-05" db="EMBL/GenBank/DDBJ databases">
        <authorList>
            <person name="Lanie J.A."/>
            <person name="Ng W.-L."/>
            <person name="Kazmierczak K.M."/>
            <person name="Andrzejewski T.M."/>
            <person name="Davidsen T.M."/>
            <person name="Wayne K.J."/>
            <person name="Tettelin H."/>
            <person name="Glass J.I."/>
            <person name="Rusch D."/>
            <person name="Podicherti R."/>
            <person name="Tsui H.-C.T."/>
            <person name="Winkler M.E."/>
        </authorList>
    </citation>
    <scope>NUCLEOTIDE SEQUENCE</scope>
</reference>
<accession>A0A381TCZ9</accession>
<dbReference type="SUPFAM" id="SSF102588">
    <property type="entry name" value="LmbE-like"/>
    <property type="match status" value="1"/>
</dbReference>
<organism evidence="1">
    <name type="scientific">marine metagenome</name>
    <dbReference type="NCBI Taxonomy" id="408172"/>
    <lineage>
        <taxon>unclassified sequences</taxon>
        <taxon>metagenomes</taxon>
        <taxon>ecological metagenomes</taxon>
    </lineage>
</organism>
<dbReference type="AlphaFoldDB" id="A0A381TCZ9"/>
<sequence length="271" mass="29093">MATAVFFHAHPDDEALATGGTMALLADQGHRVVLVVATNGEEGEPVDGVLAEGEALGDRRATEVAEAAAILGAARVEYLGYRDSGMAGEATNEHPGCFWQADVDEAAARLGELLADEHVDLAVVYDPDGGYGHPDHIQVHRVGTRWAEQAGIGRLRWVTLNRDSIRRSIEEAIATGDLDGMAAASLEERRERAEQEAFGTPADEITHAVDVRGVVERKLAAIAAHASQISPDSFFLSMPIERFTSAFGAEWFVDPDAPRKGEPFRTGVLLD</sequence>
<dbReference type="GO" id="GO:0016811">
    <property type="term" value="F:hydrolase activity, acting on carbon-nitrogen (but not peptide) bonds, in linear amides"/>
    <property type="evidence" value="ECO:0007669"/>
    <property type="project" value="TreeGrafter"/>
</dbReference>
<dbReference type="InterPro" id="IPR003737">
    <property type="entry name" value="GlcNAc_PI_deacetylase-related"/>
</dbReference>
<evidence type="ECO:0008006" key="2">
    <source>
        <dbReference type="Google" id="ProtNLM"/>
    </source>
</evidence>
<evidence type="ECO:0000313" key="1">
    <source>
        <dbReference type="EMBL" id="SVA11793.1"/>
    </source>
</evidence>
<dbReference type="Pfam" id="PF02585">
    <property type="entry name" value="PIG-L"/>
    <property type="match status" value="1"/>
</dbReference>